<name>A0A0N1INJ2_PAPMA</name>
<feature type="coiled-coil region" evidence="18">
    <location>
        <begin position="757"/>
        <end position="787"/>
    </location>
</feature>
<gene>
    <name evidence="21" type="ORF">RR48_04150</name>
</gene>
<dbReference type="Proteomes" id="UP000053240">
    <property type="component" value="Unassembled WGS sequence"/>
</dbReference>
<keyword evidence="5" id="KW-0963">Cytoplasm</keyword>
<dbReference type="GO" id="GO:0007052">
    <property type="term" value="P:mitotic spindle organization"/>
    <property type="evidence" value="ECO:0007669"/>
    <property type="project" value="TreeGrafter"/>
</dbReference>
<dbReference type="SMART" id="SM00320">
    <property type="entry name" value="WD40"/>
    <property type="match status" value="2"/>
</dbReference>
<dbReference type="GO" id="GO:0051231">
    <property type="term" value="P:spindle elongation"/>
    <property type="evidence" value="ECO:0007669"/>
    <property type="project" value="TreeGrafter"/>
</dbReference>
<dbReference type="GO" id="GO:0007018">
    <property type="term" value="P:microtubule-based movement"/>
    <property type="evidence" value="ECO:0007669"/>
    <property type="project" value="InterPro"/>
</dbReference>
<dbReference type="PROSITE" id="PS00411">
    <property type="entry name" value="KINESIN_MOTOR_1"/>
    <property type="match status" value="1"/>
</dbReference>
<dbReference type="InterPro" id="IPR015943">
    <property type="entry name" value="WD40/YVTN_repeat-like_dom_sf"/>
</dbReference>
<keyword evidence="11 17" id="KW-0067">ATP-binding</keyword>
<feature type="compositionally biased region" description="Basic and acidic residues" evidence="19">
    <location>
        <begin position="1190"/>
        <end position="1202"/>
    </location>
</feature>
<feature type="coiled-coil region" evidence="18">
    <location>
        <begin position="512"/>
        <end position="585"/>
    </location>
</feature>
<evidence type="ECO:0000313" key="21">
    <source>
        <dbReference type="EMBL" id="KPJ07356.1"/>
    </source>
</evidence>
<dbReference type="SUPFAM" id="SSF52540">
    <property type="entry name" value="P-loop containing nucleoside triphosphate hydrolases"/>
    <property type="match status" value="1"/>
</dbReference>
<feature type="compositionally biased region" description="Basic and acidic residues" evidence="19">
    <location>
        <begin position="687"/>
        <end position="698"/>
    </location>
</feature>
<dbReference type="Gene3D" id="2.130.10.10">
    <property type="entry name" value="YVTN repeat-like/Quinoprotein amine dehydrogenase"/>
    <property type="match status" value="1"/>
</dbReference>
<evidence type="ECO:0000256" key="1">
    <source>
        <dbReference type="ARBA" id="ARBA00004245"/>
    </source>
</evidence>
<dbReference type="InterPro" id="IPR036322">
    <property type="entry name" value="WD40_repeat_dom_sf"/>
</dbReference>
<dbReference type="GO" id="GO:0030425">
    <property type="term" value="C:dendrite"/>
    <property type="evidence" value="ECO:0007669"/>
    <property type="project" value="UniProtKB-SubCell"/>
</dbReference>
<keyword evidence="22" id="KW-1185">Reference proteome</keyword>
<dbReference type="Gene3D" id="3.40.850.10">
    <property type="entry name" value="Kinesin motor domain"/>
    <property type="match status" value="1"/>
</dbReference>
<dbReference type="PRINTS" id="PR00380">
    <property type="entry name" value="KINESINHEAVY"/>
</dbReference>
<feature type="compositionally biased region" description="Low complexity" evidence="19">
    <location>
        <begin position="1353"/>
        <end position="1372"/>
    </location>
</feature>
<dbReference type="SUPFAM" id="SSF50978">
    <property type="entry name" value="WD40 repeat-like"/>
    <property type="match status" value="1"/>
</dbReference>
<evidence type="ECO:0000256" key="13">
    <source>
        <dbReference type="ARBA" id="ARBA00023175"/>
    </source>
</evidence>
<sequence>MNARRLGRRPGWDVGAARAHFLHPAVAMPPRTEQVAAESHRRCPPLLAAHPLPPFLVALVYAFPSVYVNFDNASRFSDPSKLLAAFTELRTNQIKAPLSRPRRRGRGIDLYTQTDRRYAHVDMASNESSVRVAVRIRPQTPGEVVEGCGVCARAGGAAGDGGVALGAERAFTFDYAFEPSAPQETVYETCVRKLVEAALDGYNATVLAYGQTGSGKTYTMGSGWEGEGDGDEARRGIIPRAIRDLFAGAEQRAEAARAQGQLPPEFSVQAQFIELYNEDIVDLLDPAKDPFAKTQPLDNVCRQGALRITEDGCGGVKVVGASMRAVRGVRDALGALHAGALARTTAATNMNSSSSRSHAVFTLLLRQRRLATDQDTVDKEADADAPEQYETLTAKFHFVDLAGSERLKRTGATGERAREGISINCGLLALGNVISALGDKSRKVLHVPYRDSKLTRLLQDSLGGNSNTVMIACVSPSDRDFMETLNTLKYANRARNIKNRCVVNQDLTSRTIHQLRQEVARLQVELAEYKQGKRVVSENGEEGWSDVVQENAILTSEVESLRRRVKAMQGTIEQLSARNSELVAEKALGTWAPRDSSPDATDCSLTTLVQGYVTEIEDLRAQLMEATALYEASRKREARTRHDSQQDPASILDDAKRELYKEKELLARSMGELEFQRKLATQVSESGEAREREGREVTAEGEGEENGQPIGERERAEGESAGDSDPSDHDDEDRSDDERDEEIEAETAGQRMLTMQLAALSEDIDTKARLIEQLEASQRRLAALRAHYEHRLDTLHHQIKATGEERDKVLATLAAQASPPSEKLKRVKEEYERRVSGMARELRRLQAAQREHARLQRAQAATAHQIHSLRNDLLNLKRDKVKLVQRMRTEAKRHAQAEAVRAKEVAQLRKESRKNANLIRSLEAETRLKEQVLKRKQEEVSLLRRGHRDKLSSKAAGRVHDGTRSRSRISSREAWARIECWVSRASAARATLAELEATLEAQLRQRDRAAADPAGPDSTALLAYLREAIADTQHQIMQIEEENEETELSRVLEQVRSAEAGRYALQRLAALALTHAHDAARTVRLLRDTRAQLAEMEEKNDRLTNALKSSNTNGDQNLNPWGVPPPALAALLAHVSSGTSTRSVSPSDSALLERPPVSGARESSTAPASPPDDNSNSPFHRNTARRGSVRLRDLGVIGRDEDPMSQSMVEHTPPRPAPLSRVPSAPGSLRGLTPVNSMSSPMTSRRPPPESPRPLRRQHSLAKPASLRGSVRLRDLGVIGRDEDPMSQSMVEHTPPRPAPLSRVPSAPGSLRGLTPVNSVSSPLTSRRPPPESPRPLRRQHSLAKPASLETSACAGAGPGALATPPASPGAARRARDDDVFLRLAGAAHDNSPQGVVRELPLKQRVSIGAGGGGGGGSGAWLQCTHVAEGHVGAALCLAATHSLLYSGGVDRTVRGWDLTAGREAWRGGCGAAVAALAAPGLLLAAAGPAVRAFDTRLGTPVATLWYSVMNAHKGWVTGVCGAGAGRVASVGRDQTLRLWSPALRPAAHPAPLPDAPHALAPYRSTALCTAARNPSKWIFQGISGTARRILMKFGTVMVAFVSGKCGKAGDSATSPPARAAPGGDLRTPDTTHRRGTYTYSIVGVARTRTQLWAWHVPVLNCGRGTYPYQLWAWHVHVLECERGTYPYSNVGVARTRTQMWS</sequence>
<dbReference type="InterPro" id="IPR056532">
    <property type="entry name" value="KIF21A/B_hel_2"/>
</dbReference>
<keyword evidence="7 16" id="KW-0853">WD repeat</keyword>
<feature type="compositionally biased region" description="Acidic residues" evidence="19">
    <location>
        <begin position="728"/>
        <end position="745"/>
    </location>
</feature>
<feature type="region of interest" description="Disordered" evidence="19">
    <location>
        <begin position="681"/>
        <end position="751"/>
    </location>
</feature>
<dbReference type="Pfam" id="PF00400">
    <property type="entry name" value="WD40"/>
    <property type="match status" value="2"/>
</dbReference>
<dbReference type="GO" id="GO:0030426">
    <property type="term" value="C:growth cone"/>
    <property type="evidence" value="ECO:0007669"/>
    <property type="project" value="UniProtKB-SubCell"/>
</dbReference>
<feature type="region of interest" description="Disordered" evidence="19">
    <location>
        <begin position="1610"/>
        <end position="1632"/>
    </location>
</feature>
<accession>A0A0N1INJ2</accession>
<evidence type="ECO:0000256" key="9">
    <source>
        <dbReference type="ARBA" id="ARBA00022737"/>
    </source>
</evidence>
<dbReference type="SMART" id="SM00129">
    <property type="entry name" value="KISc"/>
    <property type="match status" value="1"/>
</dbReference>
<feature type="repeat" description="WD" evidence="16">
    <location>
        <begin position="1428"/>
        <end position="1467"/>
    </location>
</feature>
<dbReference type="GO" id="GO:0008017">
    <property type="term" value="F:microtubule binding"/>
    <property type="evidence" value="ECO:0007669"/>
    <property type="project" value="InterPro"/>
</dbReference>
<keyword evidence="9" id="KW-0677">Repeat</keyword>
<dbReference type="PROSITE" id="PS00678">
    <property type="entry name" value="WD_REPEATS_1"/>
    <property type="match status" value="1"/>
</dbReference>
<dbReference type="PANTHER" id="PTHR47969:SF28">
    <property type="entry name" value="KINESIN-LIKE PROTEIN KIF21B"/>
    <property type="match status" value="1"/>
</dbReference>
<dbReference type="FunFam" id="3.40.850.10:FF:000011">
    <property type="entry name" value="Kinesin family member 21A"/>
    <property type="match status" value="1"/>
</dbReference>
<feature type="compositionally biased region" description="Low complexity" evidence="19">
    <location>
        <begin position="1139"/>
        <end position="1149"/>
    </location>
</feature>
<protein>
    <submittedName>
        <fullName evidence="21">Kinesin-like protein KIF21A</fullName>
    </submittedName>
</protein>
<feature type="compositionally biased region" description="Basic and acidic residues" evidence="19">
    <location>
        <begin position="1272"/>
        <end position="1284"/>
    </location>
</feature>
<dbReference type="GO" id="GO:0005874">
    <property type="term" value="C:microtubule"/>
    <property type="evidence" value="ECO:0007669"/>
    <property type="project" value="UniProtKB-KW"/>
</dbReference>
<proteinExistence type="inferred from homology"/>
<dbReference type="EMBL" id="KQ461187">
    <property type="protein sequence ID" value="KPJ07356.1"/>
    <property type="molecule type" value="Genomic_DNA"/>
</dbReference>
<dbReference type="InterPro" id="IPR027417">
    <property type="entry name" value="P-loop_NTPase"/>
</dbReference>
<dbReference type="PROSITE" id="PS50082">
    <property type="entry name" value="WD_REPEATS_2"/>
    <property type="match status" value="1"/>
</dbReference>
<evidence type="ECO:0000256" key="18">
    <source>
        <dbReference type="SAM" id="Coils"/>
    </source>
</evidence>
<evidence type="ECO:0000256" key="3">
    <source>
        <dbReference type="ARBA" id="ARBA00004489"/>
    </source>
</evidence>
<dbReference type="CDD" id="cd01372">
    <property type="entry name" value="KISc_KIF4"/>
    <property type="match status" value="1"/>
</dbReference>
<keyword evidence="10 17" id="KW-0547">Nucleotide-binding</keyword>
<dbReference type="Pfam" id="PF23204">
    <property type="entry name" value="KIF21A_2nd"/>
    <property type="match status" value="1"/>
</dbReference>
<dbReference type="STRING" id="76193.A0A0N1INJ2"/>
<comment type="subcellular location">
    <subcellularLocation>
        <location evidence="3">Cell projection</location>
        <location evidence="3">Axon</location>
    </subcellularLocation>
    <subcellularLocation>
        <location evidence="2">Cell projection</location>
        <location evidence="2">Dendrite</location>
    </subcellularLocation>
    <subcellularLocation>
        <location evidence="4">Cell projection</location>
        <location evidence="4">Growth cone</location>
    </subcellularLocation>
    <subcellularLocation>
        <location evidence="1">Cytoplasm</location>
        <location evidence="1">Cytoskeleton</location>
    </subcellularLocation>
</comment>
<feature type="region of interest" description="Disordered" evidence="19">
    <location>
        <begin position="633"/>
        <end position="655"/>
    </location>
</feature>
<dbReference type="PROSITE" id="PS50067">
    <property type="entry name" value="KINESIN_MOTOR_2"/>
    <property type="match status" value="1"/>
</dbReference>
<dbReference type="InterPro" id="IPR019821">
    <property type="entry name" value="Kinesin_motor_CS"/>
</dbReference>
<dbReference type="InterPro" id="IPR001752">
    <property type="entry name" value="Kinesin_motor_dom"/>
</dbReference>
<evidence type="ECO:0000256" key="15">
    <source>
        <dbReference type="ARBA" id="ARBA00023273"/>
    </source>
</evidence>
<evidence type="ECO:0000256" key="10">
    <source>
        <dbReference type="ARBA" id="ARBA00022741"/>
    </source>
</evidence>
<evidence type="ECO:0000256" key="7">
    <source>
        <dbReference type="ARBA" id="ARBA00022574"/>
    </source>
</evidence>
<dbReference type="Pfam" id="PF25764">
    <property type="entry name" value="KIF21A_4th"/>
    <property type="match status" value="1"/>
</dbReference>
<feature type="coiled-coil region" evidence="18">
    <location>
        <begin position="821"/>
        <end position="939"/>
    </location>
</feature>
<comment type="similarity">
    <text evidence="17">Belongs to the TRAFAC class myosin-kinesin ATPase superfamily. Kinesin family.</text>
</comment>
<dbReference type="InterPro" id="IPR019775">
    <property type="entry name" value="WD40_repeat_CS"/>
</dbReference>
<evidence type="ECO:0000256" key="14">
    <source>
        <dbReference type="ARBA" id="ARBA00023212"/>
    </source>
</evidence>
<evidence type="ECO:0000256" key="17">
    <source>
        <dbReference type="PROSITE-ProRule" id="PRU00283"/>
    </source>
</evidence>
<dbReference type="PANTHER" id="PTHR47969">
    <property type="entry name" value="CHROMOSOME-ASSOCIATED KINESIN KIF4A-RELATED"/>
    <property type="match status" value="1"/>
</dbReference>
<keyword evidence="14" id="KW-0206">Cytoskeleton</keyword>
<dbReference type="InterPro" id="IPR001680">
    <property type="entry name" value="WD40_rpt"/>
</dbReference>
<organism evidence="21 22">
    <name type="scientific">Papilio machaon</name>
    <name type="common">Old World swallowtail butterfly</name>
    <dbReference type="NCBI Taxonomy" id="76193"/>
    <lineage>
        <taxon>Eukaryota</taxon>
        <taxon>Metazoa</taxon>
        <taxon>Ecdysozoa</taxon>
        <taxon>Arthropoda</taxon>
        <taxon>Hexapoda</taxon>
        <taxon>Insecta</taxon>
        <taxon>Pterygota</taxon>
        <taxon>Neoptera</taxon>
        <taxon>Endopterygota</taxon>
        <taxon>Lepidoptera</taxon>
        <taxon>Glossata</taxon>
        <taxon>Ditrysia</taxon>
        <taxon>Papilionoidea</taxon>
        <taxon>Papilionidae</taxon>
        <taxon>Papilioninae</taxon>
        <taxon>Papilio</taxon>
    </lineage>
</organism>
<dbReference type="InterPro" id="IPR036961">
    <property type="entry name" value="Kinesin_motor_dom_sf"/>
</dbReference>
<evidence type="ECO:0000313" key="22">
    <source>
        <dbReference type="Proteomes" id="UP000053240"/>
    </source>
</evidence>
<feature type="binding site" evidence="17">
    <location>
        <begin position="210"/>
        <end position="217"/>
    </location>
    <ligand>
        <name>ATP</name>
        <dbReference type="ChEBI" id="CHEBI:30616"/>
    </ligand>
</feature>
<keyword evidence="8" id="KW-0493">Microtubule</keyword>
<dbReference type="GO" id="GO:0005524">
    <property type="term" value="F:ATP binding"/>
    <property type="evidence" value="ECO:0007669"/>
    <property type="project" value="UniProtKB-UniRule"/>
</dbReference>
<dbReference type="InterPro" id="IPR027640">
    <property type="entry name" value="Kinesin-like_fam"/>
</dbReference>
<keyword evidence="15" id="KW-0966">Cell projection</keyword>
<feature type="compositionally biased region" description="Basic and acidic residues" evidence="19">
    <location>
        <begin position="633"/>
        <end position="645"/>
    </location>
</feature>
<evidence type="ECO:0000256" key="2">
    <source>
        <dbReference type="ARBA" id="ARBA00004279"/>
    </source>
</evidence>
<evidence type="ECO:0000256" key="6">
    <source>
        <dbReference type="ARBA" id="ARBA00022553"/>
    </source>
</evidence>
<dbReference type="Pfam" id="PF00225">
    <property type="entry name" value="Kinesin"/>
    <property type="match status" value="1"/>
</dbReference>
<keyword evidence="6" id="KW-0597">Phosphoprotein</keyword>
<evidence type="ECO:0000256" key="16">
    <source>
        <dbReference type="PROSITE-ProRule" id="PRU00221"/>
    </source>
</evidence>
<evidence type="ECO:0000256" key="11">
    <source>
        <dbReference type="ARBA" id="ARBA00022840"/>
    </source>
</evidence>
<dbReference type="Pfam" id="PF23203">
    <property type="entry name" value="KIF21A"/>
    <property type="match status" value="1"/>
</dbReference>
<evidence type="ECO:0000256" key="8">
    <source>
        <dbReference type="ARBA" id="ARBA00022701"/>
    </source>
</evidence>
<feature type="compositionally biased region" description="Polar residues" evidence="19">
    <location>
        <begin position="1106"/>
        <end position="1119"/>
    </location>
</feature>
<feature type="domain" description="Kinesin motor" evidence="20">
    <location>
        <begin position="129"/>
        <end position="497"/>
    </location>
</feature>
<evidence type="ECO:0000256" key="19">
    <source>
        <dbReference type="SAM" id="MobiDB-lite"/>
    </source>
</evidence>
<dbReference type="GO" id="GO:0005875">
    <property type="term" value="C:microtubule associated complex"/>
    <property type="evidence" value="ECO:0007669"/>
    <property type="project" value="TreeGrafter"/>
</dbReference>
<evidence type="ECO:0000256" key="12">
    <source>
        <dbReference type="ARBA" id="ARBA00023054"/>
    </source>
</evidence>
<keyword evidence="12 18" id="KW-0175">Coiled coil</keyword>
<dbReference type="InterPro" id="IPR056533">
    <property type="entry name" value="KIF21A/B_hel_1"/>
</dbReference>
<evidence type="ECO:0000259" key="20">
    <source>
        <dbReference type="PROSITE" id="PS50067"/>
    </source>
</evidence>
<feature type="region of interest" description="Disordered" evidence="19">
    <location>
        <begin position="1098"/>
        <end position="1122"/>
    </location>
</feature>
<dbReference type="InParanoid" id="A0A0N1INJ2"/>
<feature type="region of interest" description="Disordered" evidence="19">
    <location>
        <begin position="1139"/>
        <end position="1375"/>
    </location>
</feature>
<keyword evidence="13 17" id="KW-0505">Motor protein</keyword>
<evidence type="ECO:0000256" key="4">
    <source>
        <dbReference type="ARBA" id="ARBA00004624"/>
    </source>
</evidence>
<feature type="coiled-coil region" evidence="18">
    <location>
        <begin position="985"/>
        <end position="1049"/>
    </location>
</feature>
<dbReference type="FunCoup" id="A0A0N1INJ2">
    <property type="interactions" value="78"/>
</dbReference>
<dbReference type="GO" id="GO:0003777">
    <property type="term" value="F:microtubule motor activity"/>
    <property type="evidence" value="ECO:0007669"/>
    <property type="project" value="InterPro"/>
</dbReference>
<reference evidence="21 22" key="1">
    <citation type="journal article" date="2015" name="Nat. Commun.">
        <title>Outbred genome sequencing and CRISPR/Cas9 gene editing in butterflies.</title>
        <authorList>
            <person name="Li X."/>
            <person name="Fan D."/>
            <person name="Zhang W."/>
            <person name="Liu G."/>
            <person name="Zhang L."/>
            <person name="Zhao L."/>
            <person name="Fang X."/>
            <person name="Chen L."/>
            <person name="Dong Y."/>
            <person name="Chen Y."/>
            <person name="Ding Y."/>
            <person name="Zhao R."/>
            <person name="Feng M."/>
            <person name="Zhu Y."/>
            <person name="Feng Y."/>
            <person name="Jiang X."/>
            <person name="Zhu D."/>
            <person name="Xiang H."/>
            <person name="Feng X."/>
            <person name="Li S."/>
            <person name="Wang J."/>
            <person name="Zhang G."/>
            <person name="Kronforst M.R."/>
            <person name="Wang W."/>
        </authorList>
    </citation>
    <scope>NUCLEOTIDE SEQUENCE [LARGE SCALE GENOMIC DNA]</scope>
    <source>
        <strain evidence="21">Ya'a_city_454_Pm</strain>
        <tissue evidence="21">Whole body</tissue>
    </source>
</reference>
<evidence type="ECO:0000256" key="5">
    <source>
        <dbReference type="ARBA" id="ARBA00022490"/>
    </source>
</evidence>